<keyword evidence="1" id="KW-0812">Transmembrane</keyword>
<feature type="chain" id="PRO_5043956699" evidence="2">
    <location>
        <begin position="19"/>
        <end position="132"/>
    </location>
</feature>
<dbReference type="EMBL" id="JAYKXP010000022">
    <property type="protein sequence ID" value="KAK7046128.1"/>
    <property type="molecule type" value="Genomic_DNA"/>
</dbReference>
<reference evidence="3 4" key="1">
    <citation type="submission" date="2024-01" db="EMBL/GenBank/DDBJ databases">
        <title>A draft genome for a cacao thread blight-causing isolate of Paramarasmius palmivorus.</title>
        <authorList>
            <person name="Baruah I.K."/>
            <person name="Bukari Y."/>
            <person name="Amoako-Attah I."/>
            <person name="Meinhardt L.W."/>
            <person name="Bailey B.A."/>
            <person name="Cohen S.P."/>
        </authorList>
    </citation>
    <scope>NUCLEOTIDE SEQUENCE [LARGE SCALE GENOMIC DNA]</scope>
    <source>
        <strain evidence="3 4">GH-12</strain>
    </source>
</reference>
<sequence length="132" mass="14878">MGWCGFMWVLSLLRSTSTLPSVANRIFLYFRNTVNPVIKHYREELVVLLILWLLWLGGAAAASDIWSGLSWCQRFQPCRVLSALLAFVWLGFLTLTAIIALSSYVSWQYGGLVTPLHRSDSSREKNPAVSTV</sequence>
<evidence type="ECO:0000256" key="1">
    <source>
        <dbReference type="SAM" id="Phobius"/>
    </source>
</evidence>
<keyword evidence="1" id="KW-0472">Membrane</keyword>
<dbReference type="AlphaFoldDB" id="A0AAW0D5M1"/>
<protein>
    <submittedName>
        <fullName evidence="3">Uncharacterized protein</fullName>
    </submittedName>
</protein>
<keyword evidence="2" id="KW-0732">Signal</keyword>
<dbReference type="Proteomes" id="UP001383192">
    <property type="component" value="Unassembled WGS sequence"/>
</dbReference>
<name>A0AAW0D5M1_9AGAR</name>
<comment type="caution">
    <text evidence="3">The sequence shown here is derived from an EMBL/GenBank/DDBJ whole genome shotgun (WGS) entry which is preliminary data.</text>
</comment>
<gene>
    <name evidence="3" type="ORF">VNI00_007131</name>
</gene>
<evidence type="ECO:0000313" key="4">
    <source>
        <dbReference type="Proteomes" id="UP001383192"/>
    </source>
</evidence>
<organism evidence="3 4">
    <name type="scientific">Paramarasmius palmivorus</name>
    <dbReference type="NCBI Taxonomy" id="297713"/>
    <lineage>
        <taxon>Eukaryota</taxon>
        <taxon>Fungi</taxon>
        <taxon>Dikarya</taxon>
        <taxon>Basidiomycota</taxon>
        <taxon>Agaricomycotina</taxon>
        <taxon>Agaricomycetes</taxon>
        <taxon>Agaricomycetidae</taxon>
        <taxon>Agaricales</taxon>
        <taxon>Marasmiineae</taxon>
        <taxon>Marasmiaceae</taxon>
        <taxon>Paramarasmius</taxon>
    </lineage>
</organism>
<keyword evidence="4" id="KW-1185">Reference proteome</keyword>
<accession>A0AAW0D5M1</accession>
<keyword evidence="1" id="KW-1133">Transmembrane helix</keyword>
<evidence type="ECO:0000256" key="2">
    <source>
        <dbReference type="SAM" id="SignalP"/>
    </source>
</evidence>
<evidence type="ECO:0000313" key="3">
    <source>
        <dbReference type="EMBL" id="KAK7046128.1"/>
    </source>
</evidence>
<feature type="transmembrane region" description="Helical" evidence="1">
    <location>
        <begin position="81"/>
        <end position="105"/>
    </location>
</feature>
<feature type="transmembrane region" description="Helical" evidence="1">
    <location>
        <begin position="49"/>
        <end position="69"/>
    </location>
</feature>
<proteinExistence type="predicted"/>
<feature type="signal peptide" evidence="2">
    <location>
        <begin position="1"/>
        <end position="18"/>
    </location>
</feature>